<gene>
    <name evidence="1" type="ORF">SDC9_211554</name>
</gene>
<proteinExistence type="predicted"/>
<accession>A0A645JJD6</accession>
<reference evidence="1" key="1">
    <citation type="submission" date="2019-08" db="EMBL/GenBank/DDBJ databases">
        <authorList>
            <person name="Kucharzyk K."/>
            <person name="Murdoch R.W."/>
            <person name="Higgins S."/>
            <person name="Loffler F."/>
        </authorList>
    </citation>
    <scope>NUCLEOTIDE SEQUENCE</scope>
</reference>
<evidence type="ECO:0000313" key="1">
    <source>
        <dbReference type="EMBL" id="MPN63788.1"/>
    </source>
</evidence>
<dbReference type="EMBL" id="VSSQ01143694">
    <property type="protein sequence ID" value="MPN63788.1"/>
    <property type="molecule type" value="Genomic_DNA"/>
</dbReference>
<dbReference type="AlphaFoldDB" id="A0A645JJD6"/>
<name>A0A645JJD6_9ZZZZ</name>
<organism evidence="1">
    <name type="scientific">bioreactor metagenome</name>
    <dbReference type="NCBI Taxonomy" id="1076179"/>
    <lineage>
        <taxon>unclassified sequences</taxon>
        <taxon>metagenomes</taxon>
        <taxon>ecological metagenomes</taxon>
    </lineage>
</organism>
<protein>
    <submittedName>
        <fullName evidence="1">Uncharacterized protein</fullName>
    </submittedName>
</protein>
<comment type="caution">
    <text evidence="1">The sequence shown here is derived from an EMBL/GenBank/DDBJ whole genome shotgun (WGS) entry which is preliminary data.</text>
</comment>
<sequence length="111" mass="11981">MADLLRIFRSLRCLADGCVELHSIADTQIHVVDGHAVRHGRGLGTQVQFQWERCQQSTTGRLQVLHAGHQGAQGVDSGGAQHKGTHGVGLVVRVVNAYVESAKRFAPTFNG</sequence>